<organism evidence="2 3">
    <name type="scientific">Glycomyces endophyticus</name>
    <dbReference type="NCBI Taxonomy" id="480996"/>
    <lineage>
        <taxon>Bacteria</taxon>
        <taxon>Bacillati</taxon>
        <taxon>Actinomycetota</taxon>
        <taxon>Actinomycetes</taxon>
        <taxon>Glycomycetales</taxon>
        <taxon>Glycomycetaceae</taxon>
        <taxon>Glycomyces</taxon>
    </lineage>
</organism>
<gene>
    <name evidence="2" type="ORF">GCM10009830_47830</name>
</gene>
<feature type="region of interest" description="Disordered" evidence="1">
    <location>
        <begin position="63"/>
        <end position="149"/>
    </location>
</feature>
<dbReference type="RefSeq" id="WP_344492332.1">
    <property type="nucleotide sequence ID" value="NZ_BAAAQF010000034.1"/>
</dbReference>
<dbReference type="EMBL" id="BAAAQF010000034">
    <property type="protein sequence ID" value="GAA1694484.1"/>
    <property type="molecule type" value="Genomic_DNA"/>
</dbReference>
<evidence type="ECO:0000313" key="2">
    <source>
        <dbReference type="EMBL" id="GAA1694484.1"/>
    </source>
</evidence>
<keyword evidence="3" id="KW-1185">Reference proteome</keyword>
<dbReference type="Proteomes" id="UP001499851">
    <property type="component" value="Unassembled WGS sequence"/>
</dbReference>
<comment type="caution">
    <text evidence="2">The sequence shown here is derived from an EMBL/GenBank/DDBJ whole genome shotgun (WGS) entry which is preliminary data.</text>
</comment>
<proteinExistence type="predicted"/>
<accession>A0ABP4TVS9</accession>
<name>A0ABP4TVS9_9ACTN</name>
<feature type="region of interest" description="Disordered" evidence="1">
    <location>
        <begin position="1"/>
        <end position="47"/>
    </location>
</feature>
<evidence type="ECO:0000256" key="1">
    <source>
        <dbReference type="SAM" id="MobiDB-lite"/>
    </source>
</evidence>
<evidence type="ECO:0000313" key="3">
    <source>
        <dbReference type="Proteomes" id="UP001499851"/>
    </source>
</evidence>
<protein>
    <submittedName>
        <fullName evidence="2">Uncharacterized protein</fullName>
    </submittedName>
</protein>
<feature type="compositionally biased region" description="Basic and acidic residues" evidence="1">
    <location>
        <begin position="106"/>
        <end position="129"/>
    </location>
</feature>
<reference evidence="3" key="1">
    <citation type="journal article" date="2019" name="Int. J. Syst. Evol. Microbiol.">
        <title>The Global Catalogue of Microorganisms (GCM) 10K type strain sequencing project: providing services to taxonomists for standard genome sequencing and annotation.</title>
        <authorList>
            <consortium name="The Broad Institute Genomics Platform"/>
            <consortium name="The Broad Institute Genome Sequencing Center for Infectious Disease"/>
            <person name="Wu L."/>
            <person name="Ma J."/>
        </authorList>
    </citation>
    <scope>NUCLEOTIDE SEQUENCE [LARGE SCALE GENOMIC DNA]</scope>
    <source>
        <strain evidence="3">JCM 16001</strain>
    </source>
</reference>
<feature type="compositionally biased region" description="Basic and acidic residues" evidence="1">
    <location>
        <begin position="34"/>
        <end position="46"/>
    </location>
</feature>
<sequence length="149" mass="15203">MARRAEPVEEACEGGGDAVAQAREGRFDAGGPEDGDRGGAGVEHRHGGGLAFAVEGVVAGLGEEAVQERLGDGEDAEEPGGPAGAALREQVGGGRDRHGRQHHRPGRDGAAREDVGPGGDRRAHQREHGGLGGLDQRLPGAHAPIIPED</sequence>